<sequence length="235" mass="27003">MPKPQYPTKEGIWSKGQRAEKTYSGVKLGPPYKEAVDSLRGALEDRDDFDPAVLFVWGTMQATGVLNILKDVEEEFGEKGQAVVRRAINKAGYEACQQFLDNSEFPEDLSDVELTSFIVTGINTILYASLEKPWITSEERCDFDILWCPHQDRYTAFDCRVQRYFVEGMIRACEDFNGKKFHPVVDKIIPHGADRCHFSVDRWEDDGGTHPWDKYSEELARRAFDKMKGTDKKKT</sequence>
<name>A0A8J6N170_9DELT</name>
<reference evidence="1 2" key="1">
    <citation type="submission" date="2020-08" db="EMBL/GenBank/DDBJ databases">
        <title>Bridging the membrane lipid divide: bacteria of the FCB group superphylum have the potential to synthesize archaeal ether lipids.</title>
        <authorList>
            <person name="Villanueva L."/>
            <person name="Von Meijenfeldt F.A.B."/>
            <person name="Westbye A.B."/>
            <person name="Yadav S."/>
            <person name="Hopmans E.C."/>
            <person name="Dutilh B.E."/>
            <person name="Sinninghe Damste J.S."/>
        </authorList>
    </citation>
    <scope>NUCLEOTIDE SEQUENCE [LARGE SCALE GENOMIC DNA]</scope>
    <source>
        <strain evidence="1">NIOZ-UU27</strain>
    </source>
</reference>
<gene>
    <name evidence="1" type="ORF">H8E19_13225</name>
</gene>
<protein>
    <recommendedName>
        <fullName evidence="3">L-2-amino-thiazoline-4-carboxylic acid hydrolase</fullName>
    </recommendedName>
</protein>
<evidence type="ECO:0000313" key="1">
    <source>
        <dbReference type="EMBL" id="MBC8178361.1"/>
    </source>
</evidence>
<accession>A0A8J6N170</accession>
<dbReference type="Proteomes" id="UP000650524">
    <property type="component" value="Unassembled WGS sequence"/>
</dbReference>
<dbReference type="EMBL" id="JACNJD010000275">
    <property type="protein sequence ID" value="MBC8178361.1"/>
    <property type="molecule type" value="Genomic_DNA"/>
</dbReference>
<evidence type="ECO:0000313" key="2">
    <source>
        <dbReference type="Proteomes" id="UP000650524"/>
    </source>
</evidence>
<proteinExistence type="predicted"/>
<organism evidence="1 2">
    <name type="scientific">Candidatus Desulfacyla euxinica</name>
    <dbReference type="NCBI Taxonomy" id="2841693"/>
    <lineage>
        <taxon>Bacteria</taxon>
        <taxon>Deltaproteobacteria</taxon>
        <taxon>Candidatus Desulfacyla</taxon>
    </lineage>
</organism>
<dbReference type="AlphaFoldDB" id="A0A8J6N170"/>
<evidence type="ECO:0008006" key="3">
    <source>
        <dbReference type="Google" id="ProtNLM"/>
    </source>
</evidence>
<comment type="caution">
    <text evidence="1">The sequence shown here is derived from an EMBL/GenBank/DDBJ whole genome shotgun (WGS) entry which is preliminary data.</text>
</comment>